<dbReference type="GO" id="GO:0006729">
    <property type="term" value="P:tetrahydrobiopterin biosynthetic process"/>
    <property type="evidence" value="ECO:0007669"/>
    <property type="project" value="InterPro"/>
</dbReference>
<dbReference type="InterPro" id="IPR036428">
    <property type="entry name" value="PCD_sf"/>
</dbReference>
<evidence type="ECO:0000313" key="1">
    <source>
        <dbReference type="EMBL" id="KHD72727.1"/>
    </source>
</evidence>
<keyword evidence="2" id="KW-1185">Reference proteome</keyword>
<dbReference type="OrthoDB" id="5188379at2"/>
<dbReference type="STRING" id="1869.MB27_40710"/>
<dbReference type="GO" id="GO:0008124">
    <property type="term" value="F:4-alpha-hydroxytetrahydrobiopterin dehydratase activity"/>
    <property type="evidence" value="ECO:0007669"/>
    <property type="project" value="InterPro"/>
</dbReference>
<dbReference type="SUPFAM" id="SSF55248">
    <property type="entry name" value="PCD-like"/>
    <property type="match status" value="1"/>
</dbReference>
<gene>
    <name evidence="1" type="ORF">MB27_40710</name>
</gene>
<proteinExistence type="predicted"/>
<dbReference type="EMBL" id="JRTT01000137">
    <property type="protein sequence ID" value="KHD72727.1"/>
    <property type="molecule type" value="Genomic_DNA"/>
</dbReference>
<accession>A0A0A6WY97</accession>
<evidence type="ECO:0000313" key="2">
    <source>
        <dbReference type="Proteomes" id="UP000054537"/>
    </source>
</evidence>
<protein>
    <submittedName>
        <fullName evidence="1">Pterin dehydratase</fullName>
    </submittedName>
</protein>
<sequence>MRARRRRNSGSDYLSDALELLSGWTRDGVQLRRELPCDDSQHAALTERIKVAADTLHIRPTIVRRDGHTQICLGPPDGTTITDGEVTLAARIEDFYRTVVGTPQ</sequence>
<reference evidence="1 2" key="1">
    <citation type="submission" date="2014-10" db="EMBL/GenBank/DDBJ databases">
        <title>Draft genome sequence of Actinoplanes utahensis NRRL 12052.</title>
        <authorList>
            <person name="Velasco-Bucheli B."/>
            <person name="del Cerro C."/>
            <person name="Hormigo D."/>
            <person name="Garcia J.L."/>
            <person name="Acebal C."/>
            <person name="Arroyo M."/>
            <person name="de la Mata I."/>
        </authorList>
    </citation>
    <scope>NUCLEOTIDE SEQUENCE [LARGE SCALE GENOMIC DNA]</scope>
    <source>
        <strain evidence="1 2">NRRL 12052</strain>
    </source>
</reference>
<organism evidence="1 2">
    <name type="scientific">Actinoplanes utahensis</name>
    <dbReference type="NCBI Taxonomy" id="1869"/>
    <lineage>
        <taxon>Bacteria</taxon>
        <taxon>Bacillati</taxon>
        <taxon>Actinomycetota</taxon>
        <taxon>Actinomycetes</taxon>
        <taxon>Micromonosporales</taxon>
        <taxon>Micromonosporaceae</taxon>
        <taxon>Actinoplanes</taxon>
    </lineage>
</organism>
<name>A0A0A6WY97_ACTUT</name>
<dbReference type="RefSeq" id="WP_043533436.1">
    <property type="nucleotide sequence ID" value="NZ_BAABKU010000003.1"/>
</dbReference>
<dbReference type="Proteomes" id="UP000054537">
    <property type="component" value="Unassembled WGS sequence"/>
</dbReference>
<comment type="caution">
    <text evidence="1">The sequence shown here is derived from an EMBL/GenBank/DDBJ whole genome shotgun (WGS) entry which is preliminary data.</text>
</comment>
<dbReference type="eggNOG" id="COG2154">
    <property type="taxonomic scope" value="Bacteria"/>
</dbReference>
<dbReference type="AlphaFoldDB" id="A0A0A6WY97"/>